<protein>
    <submittedName>
        <fullName evidence="2">Uncharacterized protein</fullName>
    </submittedName>
</protein>
<keyword evidence="3" id="KW-1185">Reference proteome</keyword>
<gene>
    <name evidence="2" type="ORF">RIF29_33148</name>
</gene>
<reference evidence="2 3" key="1">
    <citation type="submission" date="2024-01" db="EMBL/GenBank/DDBJ databases">
        <title>The genomes of 5 underutilized Papilionoideae crops provide insights into root nodulation and disease resistanc.</title>
        <authorList>
            <person name="Yuan L."/>
        </authorList>
    </citation>
    <scope>NUCLEOTIDE SEQUENCE [LARGE SCALE GENOMIC DNA]</scope>
    <source>
        <strain evidence="2">ZHUSHIDOU_FW_LH</strain>
        <tissue evidence="2">Leaf</tissue>
    </source>
</reference>
<dbReference type="EMBL" id="JAYWIO010000007">
    <property type="protein sequence ID" value="KAK7250609.1"/>
    <property type="molecule type" value="Genomic_DNA"/>
</dbReference>
<evidence type="ECO:0000313" key="3">
    <source>
        <dbReference type="Proteomes" id="UP001372338"/>
    </source>
</evidence>
<organism evidence="2 3">
    <name type="scientific">Crotalaria pallida</name>
    <name type="common">Smooth rattlebox</name>
    <name type="synonym">Crotalaria striata</name>
    <dbReference type="NCBI Taxonomy" id="3830"/>
    <lineage>
        <taxon>Eukaryota</taxon>
        <taxon>Viridiplantae</taxon>
        <taxon>Streptophyta</taxon>
        <taxon>Embryophyta</taxon>
        <taxon>Tracheophyta</taxon>
        <taxon>Spermatophyta</taxon>
        <taxon>Magnoliopsida</taxon>
        <taxon>eudicotyledons</taxon>
        <taxon>Gunneridae</taxon>
        <taxon>Pentapetalae</taxon>
        <taxon>rosids</taxon>
        <taxon>fabids</taxon>
        <taxon>Fabales</taxon>
        <taxon>Fabaceae</taxon>
        <taxon>Papilionoideae</taxon>
        <taxon>50 kb inversion clade</taxon>
        <taxon>genistoids sensu lato</taxon>
        <taxon>core genistoids</taxon>
        <taxon>Crotalarieae</taxon>
        <taxon>Crotalaria</taxon>
    </lineage>
</organism>
<comment type="caution">
    <text evidence="2">The sequence shown here is derived from an EMBL/GenBank/DDBJ whole genome shotgun (WGS) entry which is preliminary data.</text>
</comment>
<sequence>MLRSVQDQIDKGIIPADRVDDAELHPIVVEAKKAAQTLQEKPVENPQIEKEVTVSDKGEEWQTDLTRRKAVQFKKDDDVEIKKGEGSGSALKSSDG</sequence>
<feature type="region of interest" description="Disordered" evidence="1">
    <location>
        <begin position="77"/>
        <end position="96"/>
    </location>
</feature>
<proteinExistence type="predicted"/>
<evidence type="ECO:0000313" key="2">
    <source>
        <dbReference type="EMBL" id="KAK7250609.1"/>
    </source>
</evidence>
<dbReference type="Proteomes" id="UP001372338">
    <property type="component" value="Unassembled WGS sequence"/>
</dbReference>
<accession>A0AAN9E7G9</accession>
<name>A0AAN9E7G9_CROPI</name>
<evidence type="ECO:0000256" key="1">
    <source>
        <dbReference type="SAM" id="MobiDB-lite"/>
    </source>
</evidence>
<dbReference type="AlphaFoldDB" id="A0AAN9E7G9"/>